<comment type="caution">
    <text evidence="2">The sequence shown here is derived from an EMBL/GenBank/DDBJ whole genome shotgun (WGS) entry which is preliminary data.</text>
</comment>
<dbReference type="EMBL" id="JACHKZ010000009">
    <property type="protein sequence ID" value="MBB6577730.1"/>
    <property type="molecule type" value="Genomic_DNA"/>
</dbReference>
<dbReference type="PROSITE" id="PS51831">
    <property type="entry name" value="HD"/>
    <property type="match status" value="1"/>
</dbReference>
<sequence length="225" mass="24881">MMTIPDDLQRWQALCQQLAAQETGQDAAHDTSHLQRVWGNAQLLLQHYPQADALVVLTACYLHDVVNLPKNHPDRPQASCMAAERATTLLLAQGFPAQKLELVAHAIAAHSFSARIAPRTLEARIVQDADRLDALGPVGLARMFHIGGQLGRTLAHATDPLATERTLDDQQFTLDHIAAKLLQLPPTMQTEAGRQEAERRAQWITDFRQAFVQQWNAAPIAQAQS</sequence>
<proteinExistence type="predicted"/>
<evidence type="ECO:0000313" key="3">
    <source>
        <dbReference type="Proteomes" id="UP000562492"/>
    </source>
</evidence>
<accession>A0ABR6RF00</accession>
<reference evidence="2 3" key="1">
    <citation type="submission" date="2020-08" db="EMBL/GenBank/DDBJ databases">
        <title>Functional genomics of gut bacteria from endangered species of beetles.</title>
        <authorList>
            <person name="Carlos-Shanley C."/>
        </authorList>
    </citation>
    <scope>NUCLEOTIDE SEQUENCE [LARGE SCALE GENOMIC DNA]</scope>
    <source>
        <strain evidence="2 3">S00124</strain>
    </source>
</reference>
<organism evidence="2 3">
    <name type="scientific">Comamonas odontotermitis</name>
    <dbReference type="NCBI Taxonomy" id="379895"/>
    <lineage>
        <taxon>Bacteria</taxon>
        <taxon>Pseudomonadati</taxon>
        <taxon>Pseudomonadota</taxon>
        <taxon>Betaproteobacteria</taxon>
        <taxon>Burkholderiales</taxon>
        <taxon>Comamonadaceae</taxon>
        <taxon>Comamonas</taxon>
    </lineage>
</organism>
<name>A0ABR6RF00_9BURK</name>
<dbReference type="PANTHER" id="PTHR33594">
    <property type="entry name" value="SUPERFAMILY HYDROLASE, PUTATIVE (AFU_ORTHOLOGUE AFUA_1G03035)-RELATED"/>
    <property type="match status" value="1"/>
</dbReference>
<evidence type="ECO:0000259" key="1">
    <source>
        <dbReference type="PROSITE" id="PS51831"/>
    </source>
</evidence>
<gene>
    <name evidence="2" type="ORF">HNP33_001788</name>
</gene>
<keyword evidence="3" id="KW-1185">Reference proteome</keyword>
<feature type="domain" description="HD" evidence="1">
    <location>
        <begin position="30"/>
        <end position="135"/>
    </location>
</feature>
<dbReference type="SUPFAM" id="SSF109604">
    <property type="entry name" value="HD-domain/PDEase-like"/>
    <property type="match status" value="1"/>
</dbReference>
<dbReference type="Gene3D" id="1.10.3210.50">
    <property type="match status" value="1"/>
</dbReference>
<protein>
    <recommendedName>
        <fullName evidence="1">HD domain-containing protein</fullName>
    </recommendedName>
</protein>
<evidence type="ECO:0000313" key="2">
    <source>
        <dbReference type="EMBL" id="MBB6577730.1"/>
    </source>
</evidence>
<dbReference type="CDD" id="cd00077">
    <property type="entry name" value="HDc"/>
    <property type="match status" value="1"/>
</dbReference>
<dbReference type="SMART" id="SM00471">
    <property type="entry name" value="HDc"/>
    <property type="match status" value="1"/>
</dbReference>
<dbReference type="Pfam" id="PF01966">
    <property type="entry name" value="HD"/>
    <property type="match status" value="1"/>
</dbReference>
<dbReference type="PANTHER" id="PTHR33594:SF1">
    <property type="entry name" value="HD_PDEASE DOMAIN-CONTAINING PROTEIN"/>
    <property type="match status" value="1"/>
</dbReference>
<dbReference type="InterPro" id="IPR003607">
    <property type="entry name" value="HD/PDEase_dom"/>
</dbReference>
<dbReference type="Proteomes" id="UP000562492">
    <property type="component" value="Unassembled WGS sequence"/>
</dbReference>
<dbReference type="InterPro" id="IPR006674">
    <property type="entry name" value="HD_domain"/>
</dbReference>